<protein>
    <recommendedName>
        <fullName evidence="2">Putative auto-transporter adhesin head GIN domain-containing protein</fullName>
    </recommendedName>
</protein>
<dbReference type="AlphaFoldDB" id="A0A6G7YMJ1"/>
<sequence>MRNILLTTLAVVTLSVPATGAERVATPAFRSIQLMGGGRVTVRPGPVQRVTILTGSSAFTQMRVDRSGQLRIAACNNRCPRNYDLQILIEAPRLPDMAISGGGEIAVARGFAPESDVAAAIRGGGVIDALQVQTRTASAAISGGGVIKVRASSSLNAAIRGGGEVGYVGNPQVSSAISGGGGLRRLR</sequence>
<organism evidence="3 4">
    <name type="scientific">Sphingomonas piscis</name>
    <dbReference type="NCBI Taxonomy" id="2714943"/>
    <lineage>
        <taxon>Bacteria</taxon>
        <taxon>Pseudomonadati</taxon>
        <taxon>Pseudomonadota</taxon>
        <taxon>Alphaproteobacteria</taxon>
        <taxon>Sphingomonadales</taxon>
        <taxon>Sphingomonadaceae</taxon>
        <taxon>Sphingomonas</taxon>
    </lineage>
</organism>
<keyword evidence="1" id="KW-0732">Signal</keyword>
<feature type="chain" id="PRO_5026100860" description="Putative auto-transporter adhesin head GIN domain-containing protein" evidence="1">
    <location>
        <begin position="21"/>
        <end position="187"/>
    </location>
</feature>
<dbReference type="InterPro" id="IPR021255">
    <property type="entry name" value="DUF2807"/>
</dbReference>
<keyword evidence="4" id="KW-1185">Reference proteome</keyword>
<dbReference type="KEGG" id="spii:G7077_02585"/>
<evidence type="ECO:0000313" key="3">
    <source>
        <dbReference type="EMBL" id="QIK77965.1"/>
    </source>
</evidence>
<gene>
    <name evidence="3" type="ORF">G7077_02585</name>
</gene>
<evidence type="ECO:0000313" key="4">
    <source>
        <dbReference type="Proteomes" id="UP000503222"/>
    </source>
</evidence>
<feature type="signal peptide" evidence="1">
    <location>
        <begin position="1"/>
        <end position="20"/>
    </location>
</feature>
<accession>A0A6G7YMJ1</accession>
<dbReference type="EMBL" id="CP049869">
    <property type="protein sequence ID" value="QIK77965.1"/>
    <property type="molecule type" value="Genomic_DNA"/>
</dbReference>
<evidence type="ECO:0000256" key="1">
    <source>
        <dbReference type="SAM" id="SignalP"/>
    </source>
</evidence>
<reference evidence="3 4" key="1">
    <citation type="submission" date="2020-03" db="EMBL/GenBank/DDBJ databases">
        <title>Sphingomonas sp. nov., isolated from fish.</title>
        <authorList>
            <person name="Hyun D.-W."/>
            <person name="Bae J.-W."/>
        </authorList>
    </citation>
    <scope>NUCLEOTIDE SEQUENCE [LARGE SCALE GENOMIC DNA]</scope>
    <source>
        <strain evidence="3 4">HDW15B</strain>
    </source>
</reference>
<feature type="domain" description="Putative auto-transporter adhesin head GIN" evidence="2">
    <location>
        <begin position="97"/>
        <end position="171"/>
    </location>
</feature>
<dbReference type="RefSeq" id="WP_166410360.1">
    <property type="nucleotide sequence ID" value="NZ_CP049869.1"/>
</dbReference>
<evidence type="ECO:0000259" key="2">
    <source>
        <dbReference type="Pfam" id="PF10988"/>
    </source>
</evidence>
<dbReference type="Gene3D" id="2.160.20.120">
    <property type="match status" value="1"/>
</dbReference>
<name>A0A6G7YMJ1_9SPHN</name>
<dbReference type="Proteomes" id="UP000503222">
    <property type="component" value="Chromosome"/>
</dbReference>
<dbReference type="Pfam" id="PF10988">
    <property type="entry name" value="DUF2807"/>
    <property type="match status" value="1"/>
</dbReference>
<proteinExistence type="predicted"/>